<dbReference type="InterPro" id="IPR004170">
    <property type="entry name" value="WWE_dom"/>
</dbReference>
<evidence type="ECO:0000256" key="1">
    <source>
        <dbReference type="ARBA" id="ARBA00004123"/>
    </source>
</evidence>
<dbReference type="OrthoDB" id="6133115at2759"/>
<reference evidence="9" key="1">
    <citation type="submission" date="2017-07" db="EMBL/GenBank/DDBJ databases">
        <title>Taro Niue Genome Assembly and Annotation.</title>
        <authorList>
            <person name="Atibalentja N."/>
            <person name="Keating K."/>
            <person name="Fields C.J."/>
        </authorList>
    </citation>
    <scope>NUCLEOTIDE SEQUENCE</scope>
    <source>
        <strain evidence="9">Niue_2</strain>
        <tissue evidence="9">Leaf</tissue>
    </source>
</reference>
<evidence type="ECO:0000256" key="2">
    <source>
        <dbReference type="ARBA" id="ARBA00022473"/>
    </source>
</evidence>
<gene>
    <name evidence="9" type="ORF">Taro_019351</name>
</gene>
<dbReference type="InterPro" id="IPR012317">
    <property type="entry name" value="Poly(ADP-ribose)pol_cat_dom"/>
</dbReference>
<protein>
    <recommendedName>
        <fullName evidence="11">Poly [ADP-ribose] polymerase</fullName>
    </recommendedName>
</protein>
<proteinExistence type="predicted"/>
<feature type="region of interest" description="Disordered" evidence="5">
    <location>
        <begin position="1"/>
        <end position="23"/>
    </location>
</feature>
<evidence type="ECO:0000256" key="3">
    <source>
        <dbReference type="ARBA" id="ARBA00023016"/>
    </source>
</evidence>
<evidence type="ECO:0008006" key="11">
    <source>
        <dbReference type="Google" id="ProtNLM"/>
    </source>
</evidence>
<organism evidence="9 10">
    <name type="scientific">Colocasia esculenta</name>
    <name type="common">Wild taro</name>
    <name type="synonym">Arum esculentum</name>
    <dbReference type="NCBI Taxonomy" id="4460"/>
    <lineage>
        <taxon>Eukaryota</taxon>
        <taxon>Viridiplantae</taxon>
        <taxon>Streptophyta</taxon>
        <taxon>Embryophyta</taxon>
        <taxon>Tracheophyta</taxon>
        <taxon>Spermatophyta</taxon>
        <taxon>Magnoliopsida</taxon>
        <taxon>Liliopsida</taxon>
        <taxon>Araceae</taxon>
        <taxon>Aroideae</taxon>
        <taxon>Colocasieae</taxon>
        <taxon>Colocasia</taxon>
    </lineage>
</organism>
<evidence type="ECO:0000259" key="6">
    <source>
        <dbReference type="PROSITE" id="PS50918"/>
    </source>
</evidence>
<dbReference type="GO" id="GO:0003950">
    <property type="term" value="F:NAD+ poly-ADP-ribosyltransferase activity"/>
    <property type="evidence" value="ECO:0007669"/>
    <property type="project" value="InterPro"/>
</dbReference>
<dbReference type="InterPro" id="IPR022003">
    <property type="entry name" value="RST"/>
</dbReference>
<dbReference type="AlphaFoldDB" id="A0A843UKW4"/>
<evidence type="ECO:0000256" key="4">
    <source>
        <dbReference type="ARBA" id="ARBA00023242"/>
    </source>
</evidence>
<accession>A0A843UKW4</accession>
<dbReference type="InterPro" id="IPR057823">
    <property type="entry name" value="WWE_RCD1"/>
</dbReference>
<dbReference type="Pfam" id="PF23467">
    <property type="entry name" value="WWE_5"/>
    <property type="match status" value="1"/>
</dbReference>
<evidence type="ECO:0000313" key="9">
    <source>
        <dbReference type="EMBL" id="MQL86822.1"/>
    </source>
</evidence>
<comment type="caution">
    <text evidence="9">The sequence shown here is derived from an EMBL/GenBank/DDBJ whole genome shotgun (WGS) entry which is preliminary data.</text>
</comment>
<name>A0A843UKW4_COLES</name>
<keyword evidence="2" id="KW-0217">Developmental protein</keyword>
<feature type="region of interest" description="Disordered" evidence="5">
    <location>
        <begin position="38"/>
        <end position="86"/>
    </location>
</feature>
<keyword evidence="4" id="KW-0539">Nucleus</keyword>
<dbReference type="PANTHER" id="PTHR32263:SF19">
    <property type="entry name" value="OS03G0230300 PROTEIN"/>
    <property type="match status" value="1"/>
</dbReference>
<dbReference type="SUPFAM" id="SSF56399">
    <property type="entry name" value="ADP-ribosylation"/>
    <property type="match status" value="1"/>
</dbReference>
<dbReference type="Pfam" id="PF12174">
    <property type="entry name" value="RST"/>
    <property type="match status" value="1"/>
</dbReference>
<evidence type="ECO:0000256" key="5">
    <source>
        <dbReference type="SAM" id="MobiDB-lite"/>
    </source>
</evidence>
<dbReference type="PROSITE" id="PS51059">
    <property type="entry name" value="PARP_CATALYTIC"/>
    <property type="match status" value="1"/>
</dbReference>
<dbReference type="GO" id="GO:0005634">
    <property type="term" value="C:nucleus"/>
    <property type="evidence" value="ECO:0007669"/>
    <property type="project" value="UniProtKB-SubCell"/>
</dbReference>
<dbReference type="Gene3D" id="3.90.228.10">
    <property type="match status" value="1"/>
</dbReference>
<dbReference type="PROSITE" id="PS51879">
    <property type="entry name" value="RST"/>
    <property type="match status" value="1"/>
</dbReference>
<feature type="domain" description="WWE" evidence="6">
    <location>
        <begin position="142"/>
        <end position="232"/>
    </location>
</feature>
<keyword evidence="3" id="KW-0346">Stress response</keyword>
<dbReference type="Proteomes" id="UP000652761">
    <property type="component" value="Unassembled WGS sequence"/>
</dbReference>
<keyword evidence="10" id="KW-1185">Reference proteome</keyword>
<evidence type="ECO:0000259" key="8">
    <source>
        <dbReference type="PROSITE" id="PS51879"/>
    </source>
</evidence>
<dbReference type="EMBL" id="NMUH01000929">
    <property type="protein sequence ID" value="MQL86822.1"/>
    <property type="molecule type" value="Genomic_DNA"/>
</dbReference>
<feature type="domain" description="PARP catalytic" evidence="7">
    <location>
        <begin position="278"/>
        <end position="500"/>
    </location>
</feature>
<dbReference type="PROSITE" id="PS50918">
    <property type="entry name" value="WWE"/>
    <property type="match status" value="1"/>
</dbReference>
<sequence>MTGCWTSPCINSSRTAPGGTDPRLRRYRGSFALAVLHLLPPPPKRRPSIAATPQSPMASPPQDVETEAYSRLSSTTAERPLLGGGGAVEDVGRVGAGNASAAYGEGFVPSDEAKQHLTAQAAVPAPLASDSEVEQRRPAQAAVPAAIAGAGRGDLLWELQGFSASAAPARISYFEGGAWRELPPAAVQLLREGFLAGRSVVEVSVGGTPCMFDFVRMVQIDVATAAQKPIAWNNAHGRLFYPKLAAGAGPKKSDRNGGAASPAAGGPLEEHWDENNVITCPSEVDKLRWEGLQELVEGDQAYVLVEKLFLESMARSVAATRITSIRRCSNRGASGKARSRVFQMWEQMTKAARGTANVRYGWYGDSAARIASVVAHGFGQPNNRAMRPAAQAVGVYMAPAYSPLASLSMSVPDHAGEHHVLLCRVILGSVEAIDMDSPRHHPTGVDFDSGVDHLEKPGWYIVWPTHMNTHILPEFVVSFKTSEAAAVPGGIRRGPQQRTPSRAQLTFEKLFAELGDLLPASRVHAMETLFNHFKAGKLTKGVFVKNMAAIGGPKLLAIARRFNK</sequence>
<feature type="domain" description="RST" evidence="8">
    <location>
        <begin position="498"/>
        <end position="564"/>
    </location>
</feature>
<evidence type="ECO:0000313" key="10">
    <source>
        <dbReference type="Proteomes" id="UP000652761"/>
    </source>
</evidence>
<comment type="subcellular location">
    <subcellularLocation>
        <location evidence="1">Nucleus</location>
    </subcellularLocation>
</comment>
<dbReference type="PANTHER" id="PTHR32263">
    <property type="entry name" value="INACTIVE POLY [ADP-RIBOSE] POLYMERASE SRO4-RELATED"/>
    <property type="match status" value="1"/>
</dbReference>
<feature type="compositionally biased region" description="Polar residues" evidence="5">
    <location>
        <begin position="1"/>
        <end position="15"/>
    </location>
</feature>
<dbReference type="InterPro" id="IPR044964">
    <property type="entry name" value="RCD1/SRO1-5"/>
</dbReference>
<evidence type="ECO:0000259" key="7">
    <source>
        <dbReference type="PROSITE" id="PS51059"/>
    </source>
</evidence>